<protein>
    <submittedName>
        <fullName evidence="1">Uncharacterized protein</fullName>
    </submittedName>
</protein>
<organism evidence="1">
    <name type="scientific">Arundo donax</name>
    <name type="common">Giant reed</name>
    <name type="synonym">Donax arundinaceus</name>
    <dbReference type="NCBI Taxonomy" id="35708"/>
    <lineage>
        <taxon>Eukaryota</taxon>
        <taxon>Viridiplantae</taxon>
        <taxon>Streptophyta</taxon>
        <taxon>Embryophyta</taxon>
        <taxon>Tracheophyta</taxon>
        <taxon>Spermatophyta</taxon>
        <taxon>Magnoliopsida</taxon>
        <taxon>Liliopsida</taxon>
        <taxon>Poales</taxon>
        <taxon>Poaceae</taxon>
        <taxon>PACMAD clade</taxon>
        <taxon>Arundinoideae</taxon>
        <taxon>Arundineae</taxon>
        <taxon>Arundo</taxon>
    </lineage>
</organism>
<name>A0A0A9AAE5_ARUDO</name>
<accession>A0A0A9AAE5</accession>
<reference evidence="1" key="1">
    <citation type="submission" date="2014-09" db="EMBL/GenBank/DDBJ databases">
        <authorList>
            <person name="Magalhaes I.L.F."/>
            <person name="Oliveira U."/>
            <person name="Santos F.R."/>
            <person name="Vidigal T.H.D.A."/>
            <person name="Brescovit A.D."/>
            <person name="Santos A.J."/>
        </authorList>
    </citation>
    <scope>NUCLEOTIDE SEQUENCE</scope>
    <source>
        <tissue evidence="1">Shoot tissue taken approximately 20 cm above the soil surface</tissue>
    </source>
</reference>
<dbReference type="EMBL" id="GBRH01249286">
    <property type="protein sequence ID" value="JAD48609.1"/>
    <property type="molecule type" value="Transcribed_RNA"/>
</dbReference>
<sequence length="42" mass="4539">MEPADDVNTAEDTLTRAIAFREKLARRNDAIHVARASGVVGT</sequence>
<dbReference type="AlphaFoldDB" id="A0A0A9AAE5"/>
<evidence type="ECO:0000313" key="1">
    <source>
        <dbReference type="EMBL" id="JAD48609.1"/>
    </source>
</evidence>
<reference evidence="1" key="2">
    <citation type="journal article" date="2015" name="Data Brief">
        <title>Shoot transcriptome of the giant reed, Arundo donax.</title>
        <authorList>
            <person name="Barrero R.A."/>
            <person name="Guerrero F.D."/>
            <person name="Moolhuijzen P."/>
            <person name="Goolsby J.A."/>
            <person name="Tidwell J."/>
            <person name="Bellgard S.E."/>
            <person name="Bellgard M.I."/>
        </authorList>
    </citation>
    <scope>NUCLEOTIDE SEQUENCE</scope>
    <source>
        <tissue evidence="1">Shoot tissue taken approximately 20 cm above the soil surface</tissue>
    </source>
</reference>
<proteinExistence type="predicted"/>